<dbReference type="EMBL" id="KF356280">
    <property type="protein sequence ID" value="AGS77287.1"/>
    <property type="molecule type" value="Genomic_DNA"/>
</dbReference>
<dbReference type="InterPro" id="IPR018376">
    <property type="entry name" value="Enoyl-CoA_hyd/isom_CS"/>
</dbReference>
<evidence type="ECO:0000256" key="1">
    <source>
        <dbReference type="ARBA" id="ARBA00004275"/>
    </source>
</evidence>
<protein>
    <submittedName>
        <fullName evidence="5">Enoyl-CoA hydratase/isomerase</fullName>
    </submittedName>
</protein>
<comment type="similarity">
    <text evidence="4">Belongs to the enoyl-CoA hydratase/isomerase family.</text>
</comment>
<comment type="subcellular location">
    <subcellularLocation>
        <location evidence="1">Peroxisome</location>
    </subcellularLocation>
</comment>
<dbReference type="Pfam" id="PF00378">
    <property type="entry name" value="ECH_1"/>
    <property type="match status" value="1"/>
</dbReference>
<organism evidence="5">
    <name type="scientific">Myxococcus fulvus</name>
    <dbReference type="NCBI Taxonomy" id="33"/>
    <lineage>
        <taxon>Bacteria</taxon>
        <taxon>Pseudomonadati</taxon>
        <taxon>Myxococcota</taxon>
        <taxon>Myxococcia</taxon>
        <taxon>Myxococcales</taxon>
        <taxon>Cystobacterineae</taxon>
        <taxon>Myxococcaceae</taxon>
        <taxon>Myxococcus</taxon>
    </lineage>
</organism>
<sequence>MNPSVTLTRRGAIGVVALEDRESRNTFSPAFVQDLKRTFDTIARMPEIHVVVVHGFDNYFCCGGTKEELIALVEGVRSGDAQGASLDGLLFYDLFLRCEVPVIAAMQGHAIGGGLALGLFADIVILAEESIYSAVFMKYGFTPGMGSTYILPKRMGEVLGAEMLFTARNYYGLELKARGAQVQVEKKAEVVKVALRIAAELAEKPRLSLSLLKAHLTQTTRQELQRVIAGERAMHRQSFAQPEVREKIEKLFGT</sequence>
<dbReference type="SUPFAM" id="SSF52096">
    <property type="entry name" value="ClpP/crotonase"/>
    <property type="match status" value="1"/>
</dbReference>
<dbReference type="InterPro" id="IPR029045">
    <property type="entry name" value="ClpP/crotonase-like_dom_sf"/>
</dbReference>
<gene>
    <name evidence="5" type="primary">mxnG</name>
</gene>
<evidence type="ECO:0000256" key="4">
    <source>
        <dbReference type="RuleBase" id="RU003707"/>
    </source>
</evidence>
<evidence type="ECO:0000313" key="5">
    <source>
        <dbReference type="EMBL" id="AGS77287.1"/>
    </source>
</evidence>
<name>T1SF46_MYXFU</name>
<proteinExistence type="inferred from homology"/>
<accession>T1SF46</accession>
<dbReference type="AlphaFoldDB" id="T1SF46"/>
<dbReference type="NCBIfam" id="NF005496">
    <property type="entry name" value="PRK07110.1"/>
    <property type="match status" value="1"/>
</dbReference>
<dbReference type="GO" id="GO:0004165">
    <property type="term" value="F:delta(3)-delta(2)-enoyl-CoA isomerase activity"/>
    <property type="evidence" value="ECO:0007669"/>
    <property type="project" value="UniProtKB-ARBA"/>
</dbReference>
<dbReference type="Gene3D" id="6.20.390.20">
    <property type="match status" value="1"/>
</dbReference>
<dbReference type="InterPro" id="IPR051053">
    <property type="entry name" value="ECH/Chromodomain_protein"/>
</dbReference>
<reference evidence="5" key="1">
    <citation type="journal article" date="2013" name="ChemBioChem">
        <title>Exploring Chemical Diversity of ?-Pyrone Antibiotics: Molecular Basis of Myxopyronin Biosynthesis.</title>
        <authorList>
            <person name="Sucipto H."/>
            <person name="Wenzel S.C."/>
            <person name="Muller R."/>
        </authorList>
    </citation>
    <scope>NUCLEOTIDE SEQUENCE</scope>
    <source>
        <strain evidence="5">Mx f50</strain>
    </source>
</reference>
<dbReference type="PANTHER" id="PTHR43684:SF1">
    <property type="entry name" value="ENOYL-COA DELTA ISOMERASE 2"/>
    <property type="match status" value="1"/>
</dbReference>
<dbReference type="PANTHER" id="PTHR43684">
    <property type="match status" value="1"/>
</dbReference>
<evidence type="ECO:0000256" key="3">
    <source>
        <dbReference type="ARBA" id="ARBA00023235"/>
    </source>
</evidence>
<keyword evidence="3 5" id="KW-0413">Isomerase</keyword>
<dbReference type="CDD" id="cd06558">
    <property type="entry name" value="crotonase-like"/>
    <property type="match status" value="1"/>
</dbReference>
<dbReference type="InterPro" id="IPR001753">
    <property type="entry name" value="Enoyl-CoA_hydra/iso"/>
</dbReference>
<dbReference type="PROSITE" id="PS00166">
    <property type="entry name" value="ENOYL_COA_HYDRATASE"/>
    <property type="match status" value="1"/>
</dbReference>
<dbReference type="Gene3D" id="3.90.226.10">
    <property type="entry name" value="2-enoyl-CoA Hydratase, Chain A, domain 1"/>
    <property type="match status" value="1"/>
</dbReference>
<evidence type="ECO:0000256" key="2">
    <source>
        <dbReference type="ARBA" id="ARBA00023140"/>
    </source>
</evidence>
<keyword evidence="2" id="KW-0576">Peroxisome</keyword>